<sequence length="99" mass="11312">MLMTQVLVTNIGANRMTLQRSRRLKKLEESDAVCQCNSHVNCCTQILFISSLTMHKMQRAGSWKRYASFSGGIVRTTGVLHNSRFYQLGAKFCKMYLES</sequence>
<reference evidence="1" key="2">
    <citation type="submission" date="2025-09" db="UniProtKB">
        <authorList>
            <consortium name="Ensembl"/>
        </authorList>
    </citation>
    <scope>IDENTIFICATION</scope>
</reference>
<reference evidence="1" key="1">
    <citation type="submission" date="2025-08" db="UniProtKB">
        <authorList>
            <consortium name="Ensembl"/>
        </authorList>
    </citation>
    <scope>IDENTIFICATION</scope>
</reference>
<dbReference type="Ensembl" id="ENSAOWT00000006245.1">
    <property type="protein sequence ID" value="ENSAOWP00000005495.1"/>
    <property type="gene ID" value="ENSAOWG00000003787.1"/>
</dbReference>
<proteinExistence type="predicted"/>
<dbReference type="AlphaFoldDB" id="A0A8B9P3A1"/>
<evidence type="ECO:0000313" key="2">
    <source>
        <dbReference type="Proteomes" id="UP000694424"/>
    </source>
</evidence>
<accession>A0A8B9P3A1</accession>
<dbReference type="Proteomes" id="UP000694424">
    <property type="component" value="Unplaced"/>
</dbReference>
<protein>
    <submittedName>
        <fullName evidence="1">Uncharacterized protein</fullName>
    </submittedName>
</protein>
<organism evidence="1 2">
    <name type="scientific">Apteryx owenii</name>
    <name type="common">Little spotted kiwi</name>
    <dbReference type="NCBI Taxonomy" id="8824"/>
    <lineage>
        <taxon>Eukaryota</taxon>
        <taxon>Metazoa</taxon>
        <taxon>Chordata</taxon>
        <taxon>Craniata</taxon>
        <taxon>Vertebrata</taxon>
        <taxon>Euteleostomi</taxon>
        <taxon>Archelosauria</taxon>
        <taxon>Archosauria</taxon>
        <taxon>Dinosauria</taxon>
        <taxon>Saurischia</taxon>
        <taxon>Theropoda</taxon>
        <taxon>Coelurosauria</taxon>
        <taxon>Aves</taxon>
        <taxon>Palaeognathae</taxon>
        <taxon>Apterygiformes</taxon>
        <taxon>Apterygidae</taxon>
        <taxon>Apteryx</taxon>
    </lineage>
</organism>
<keyword evidence="2" id="KW-1185">Reference proteome</keyword>
<name>A0A8B9P3A1_APTOW</name>
<evidence type="ECO:0000313" key="1">
    <source>
        <dbReference type="Ensembl" id="ENSAOWP00000005495.1"/>
    </source>
</evidence>